<reference evidence="15 17" key="2">
    <citation type="submission" date="2019-03" db="EMBL/GenBank/DDBJ databases">
        <title>Genomic Encyclopedia of Type Strains, Phase IV (KMG-IV): sequencing the most valuable type-strain genomes for metagenomic binning, comparative biology and taxonomic classification.</title>
        <authorList>
            <person name="Goeker M."/>
        </authorList>
    </citation>
    <scope>NUCLEOTIDE SEQUENCE [LARGE SCALE GENOMIC DNA]</scope>
    <source>
        <strain evidence="15 17">DSM 20580</strain>
    </source>
</reference>
<dbReference type="CDD" id="cd00130">
    <property type="entry name" value="PAS"/>
    <property type="match status" value="1"/>
</dbReference>
<evidence type="ECO:0000256" key="6">
    <source>
        <dbReference type="ARBA" id="ARBA00022741"/>
    </source>
</evidence>
<dbReference type="SMART" id="SM00091">
    <property type="entry name" value="PAS"/>
    <property type="match status" value="1"/>
</dbReference>
<keyword evidence="17" id="KW-1185">Reference proteome</keyword>
<dbReference type="GO" id="GO:0005524">
    <property type="term" value="F:ATP binding"/>
    <property type="evidence" value="ECO:0007669"/>
    <property type="project" value="UniProtKB-KW"/>
</dbReference>
<keyword evidence="8" id="KW-0067">ATP-binding</keyword>
<protein>
    <recommendedName>
        <fullName evidence="3">histidine kinase</fullName>
        <ecNumber evidence="3">2.7.13.3</ecNumber>
    </recommendedName>
</protein>
<sequence length="531" mass="60478">MGHSSRLRSRNKVVLSIITASIVLYGFVSLIQFFTEINHFPLYPFILCFITIALFLLKTNELIICTLNIITLNIFLIHMIVASVNLYFTIFLILALFIISIYQSAYLNAISIFLFGSEIAWFFYVWYPEIIESIGRTNLTVLIIILSFLSAISLIQGFYFSMSYKNIETKSNEVEKDFLSKEGYLKLFFENAKDSIAVFDLNNRVIAVNPAFENLYGWKVDECIGKHLPMVPPEHFEDSCDRINRMKTGENFHLLETVDMKKDGTTFEAEVTLSPIFSDQGEIIATSVITRDISYRKETEQLRIQSEKLNLAGEIAAGVAHEIRNPLTVIVGFIQMMQVDESSPYAYYYKLINEEIERINLIINEFLILSKPHARETKQFEINELLHKTALLYEPNMKTSQIQFDVDLEQKDLIVNGDANQLKQVFINILKNALEASHSNDSISMKTSMENDEVVISIQDTGAGMSKEVVNQIFQPFYTTKEHGTGLGMMITQKIVQEHEGTINIESDLGYGTKISIKLPILHSAYAGVKS</sequence>
<dbReference type="Proteomes" id="UP000294641">
    <property type="component" value="Unassembled WGS sequence"/>
</dbReference>
<dbReference type="PROSITE" id="PS50109">
    <property type="entry name" value="HIS_KIN"/>
    <property type="match status" value="1"/>
</dbReference>
<dbReference type="InterPro" id="IPR036890">
    <property type="entry name" value="HATPase_C_sf"/>
</dbReference>
<dbReference type="SMART" id="SM00387">
    <property type="entry name" value="HATPase_c"/>
    <property type="match status" value="1"/>
</dbReference>
<dbReference type="GO" id="GO:0005886">
    <property type="term" value="C:plasma membrane"/>
    <property type="evidence" value="ECO:0007669"/>
    <property type="project" value="UniProtKB-SubCell"/>
</dbReference>
<dbReference type="Proteomes" id="UP000254330">
    <property type="component" value="Unassembled WGS sequence"/>
</dbReference>
<dbReference type="GO" id="GO:0000155">
    <property type="term" value="F:phosphorelay sensor kinase activity"/>
    <property type="evidence" value="ECO:0007669"/>
    <property type="project" value="InterPro"/>
</dbReference>
<evidence type="ECO:0000256" key="9">
    <source>
        <dbReference type="ARBA" id="ARBA00023012"/>
    </source>
</evidence>
<dbReference type="InterPro" id="IPR000700">
    <property type="entry name" value="PAS-assoc_C"/>
</dbReference>
<keyword evidence="10" id="KW-0472">Membrane</keyword>
<dbReference type="Pfam" id="PF08448">
    <property type="entry name" value="PAS_4"/>
    <property type="match status" value="1"/>
</dbReference>
<feature type="transmembrane region" description="Helical" evidence="10">
    <location>
        <begin position="69"/>
        <end position="99"/>
    </location>
</feature>
<evidence type="ECO:0000259" key="13">
    <source>
        <dbReference type="PROSITE" id="PS50113"/>
    </source>
</evidence>
<feature type="transmembrane region" description="Helical" evidence="10">
    <location>
        <begin position="139"/>
        <end position="160"/>
    </location>
</feature>
<keyword evidence="10" id="KW-1133">Transmembrane helix</keyword>
<evidence type="ECO:0000256" key="1">
    <source>
        <dbReference type="ARBA" id="ARBA00000085"/>
    </source>
</evidence>
<feature type="domain" description="PAC" evidence="13">
    <location>
        <begin position="253"/>
        <end position="305"/>
    </location>
</feature>
<dbReference type="InterPro" id="IPR000014">
    <property type="entry name" value="PAS"/>
</dbReference>
<keyword evidence="7 14" id="KW-0418">Kinase</keyword>
<dbReference type="PROSITE" id="PS50112">
    <property type="entry name" value="PAS"/>
    <property type="match status" value="1"/>
</dbReference>
<accession>A0A8B4Q8T4</accession>
<dbReference type="EMBL" id="SNZG01000047">
    <property type="protein sequence ID" value="TDR33831.1"/>
    <property type="molecule type" value="Genomic_DNA"/>
</dbReference>
<evidence type="ECO:0000313" key="16">
    <source>
        <dbReference type="Proteomes" id="UP000254330"/>
    </source>
</evidence>
<comment type="subcellular location">
    <subcellularLocation>
        <location evidence="2">Cell membrane</location>
        <topology evidence="2">Multi-pass membrane protein</topology>
    </subcellularLocation>
</comment>
<dbReference type="InterPro" id="IPR003594">
    <property type="entry name" value="HATPase_dom"/>
</dbReference>
<feature type="transmembrane region" description="Helical" evidence="10">
    <location>
        <begin position="105"/>
        <end position="127"/>
    </location>
</feature>
<dbReference type="Pfam" id="PF00512">
    <property type="entry name" value="HisKA"/>
    <property type="match status" value="1"/>
</dbReference>
<dbReference type="Gene3D" id="1.10.287.130">
    <property type="match status" value="1"/>
</dbReference>
<dbReference type="PANTHER" id="PTHR43065:SF10">
    <property type="entry name" value="PEROXIDE STRESS-ACTIVATED HISTIDINE KINASE MAK3"/>
    <property type="match status" value="1"/>
</dbReference>
<feature type="domain" description="PAS" evidence="12">
    <location>
        <begin position="181"/>
        <end position="250"/>
    </location>
</feature>
<dbReference type="SMART" id="SM00388">
    <property type="entry name" value="HisKA"/>
    <property type="match status" value="1"/>
</dbReference>
<dbReference type="PRINTS" id="PR00344">
    <property type="entry name" value="BCTRLSENSOR"/>
</dbReference>
<dbReference type="Gene3D" id="3.30.450.20">
    <property type="entry name" value="PAS domain"/>
    <property type="match status" value="1"/>
</dbReference>
<evidence type="ECO:0000313" key="15">
    <source>
        <dbReference type="EMBL" id="TDR33831.1"/>
    </source>
</evidence>
<evidence type="ECO:0000256" key="3">
    <source>
        <dbReference type="ARBA" id="ARBA00012438"/>
    </source>
</evidence>
<evidence type="ECO:0000256" key="4">
    <source>
        <dbReference type="ARBA" id="ARBA00022553"/>
    </source>
</evidence>
<evidence type="ECO:0000256" key="10">
    <source>
        <dbReference type="SAM" id="Phobius"/>
    </source>
</evidence>
<proteinExistence type="predicted"/>
<dbReference type="InterPro" id="IPR005467">
    <property type="entry name" value="His_kinase_dom"/>
</dbReference>
<dbReference type="InterPro" id="IPR035965">
    <property type="entry name" value="PAS-like_dom_sf"/>
</dbReference>
<evidence type="ECO:0000256" key="5">
    <source>
        <dbReference type="ARBA" id="ARBA00022679"/>
    </source>
</evidence>
<feature type="transmembrane region" description="Helical" evidence="10">
    <location>
        <begin position="40"/>
        <end position="57"/>
    </location>
</feature>
<dbReference type="SUPFAM" id="SSF47384">
    <property type="entry name" value="Homodimeric domain of signal transducing histidine kinase"/>
    <property type="match status" value="1"/>
</dbReference>
<evidence type="ECO:0000256" key="8">
    <source>
        <dbReference type="ARBA" id="ARBA00022840"/>
    </source>
</evidence>
<keyword evidence="6" id="KW-0547">Nucleotide-binding</keyword>
<dbReference type="SUPFAM" id="SSF55874">
    <property type="entry name" value="ATPase domain of HSP90 chaperone/DNA topoisomerase II/histidine kinase"/>
    <property type="match status" value="1"/>
</dbReference>
<dbReference type="InterPro" id="IPR036097">
    <property type="entry name" value="HisK_dim/P_sf"/>
</dbReference>
<gene>
    <name evidence="14" type="primary">kinA</name>
    <name evidence="15" type="ORF">DFR61_14712</name>
    <name evidence="14" type="ORF">NCTC10597_00558</name>
</gene>
<evidence type="ECO:0000313" key="17">
    <source>
        <dbReference type="Proteomes" id="UP000294641"/>
    </source>
</evidence>
<dbReference type="InterPro" id="IPR013656">
    <property type="entry name" value="PAS_4"/>
</dbReference>
<organism evidence="14 16">
    <name type="scientific">Kurthia zopfii</name>
    <dbReference type="NCBI Taxonomy" id="1650"/>
    <lineage>
        <taxon>Bacteria</taxon>
        <taxon>Bacillati</taxon>
        <taxon>Bacillota</taxon>
        <taxon>Bacilli</taxon>
        <taxon>Bacillales</taxon>
        <taxon>Caryophanaceae</taxon>
        <taxon>Kurthia</taxon>
    </lineage>
</organism>
<evidence type="ECO:0000256" key="7">
    <source>
        <dbReference type="ARBA" id="ARBA00022777"/>
    </source>
</evidence>
<keyword evidence="4" id="KW-0597">Phosphoprotein</keyword>
<keyword evidence="5 14" id="KW-0808">Transferase</keyword>
<dbReference type="PROSITE" id="PS50113">
    <property type="entry name" value="PAC"/>
    <property type="match status" value="1"/>
</dbReference>
<dbReference type="InterPro" id="IPR004358">
    <property type="entry name" value="Sig_transdc_His_kin-like_C"/>
</dbReference>
<dbReference type="Gene3D" id="3.30.565.10">
    <property type="entry name" value="Histidine kinase-like ATPase, C-terminal domain"/>
    <property type="match status" value="1"/>
</dbReference>
<evidence type="ECO:0000259" key="12">
    <source>
        <dbReference type="PROSITE" id="PS50112"/>
    </source>
</evidence>
<dbReference type="EC" id="2.7.13.3" evidence="3"/>
<dbReference type="AlphaFoldDB" id="A0A8B4Q8T4"/>
<name>A0A8B4Q8T4_9BACL</name>
<dbReference type="InterPro" id="IPR003661">
    <property type="entry name" value="HisK_dim/P_dom"/>
</dbReference>
<dbReference type="NCBIfam" id="TIGR00229">
    <property type="entry name" value="sensory_box"/>
    <property type="match status" value="1"/>
</dbReference>
<dbReference type="Pfam" id="PF02518">
    <property type="entry name" value="HATPase_c"/>
    <property type="match status" value="1"/>
</dbReference>
<evidence type="ECO:0000313" key="14">
    <source>
        <dbReference type="EMBL" id="STX08890.1"/>
    </source>
</evidence>
<comment type="catalytic activity">
    <reaction evidence="1">
        <text>ATP + protein L-histidine = ADP + protein N-phospho-L-histidine.</text>
        <dbReference type="EC" id="2.7.13.3"/>
    </reaction>
</comment>
<evidence type="ECO:0000259" key="11">
    <source>
        <dbReference type="PROSITE" id="PS50109"/>
    </source>
</evidence>
<dbReference type="SUPFAM" id="SSF55785">
    <property type="entry name" value="PYP-like sensor domain (PAS domain)"/>
    <property type="match status" value="1"/>
</dbReference>
<feature type="transmembrane region" description="Helical" evidence="10">
    <location>
        <begin position="12"/>
        <end position="34"/>
    </location>
</feature>
<dbReference type="PANTHER" id="PTHR43065">
    <property type="entry name" value="SENSOR HISTIDINE KINASE"/>
    <property type="match status" value="1"/>
</dbReference>
<keyword evidence="9" id="KW-0902">Two-component regulatory system</keyword>
<evidence type="ECO:0000256" key="2">
    <source>
        <dbReference type="ARBA" id="ARBA00004651"/>
    </source>
</evidence>
<reference evidence="14 16" key="1">
    <citation type="submission" date="2018-06" db="EMBL/GenBank/DDBJ databases">
        <authorList>
            <consortium name="Pathogen Informatics"/>
            <person name="Doyle S."/>
        </authorList>
    </citation>
    <scope>NUCLEOTIDE SEQUENCE [LARGE SCALE GENOMIC DNA]</scope>
    <source>
        <strain evidence="14 16">NCTC10597</strain>
    </source>
</reference>
<dbReference type="RefSeq" id="WP_232025940.1">
    <property type="nucleotide sequence ID" value="NZ_BJUE01000069.1"/>
</dbReference>
<dbReference type="FunFam" id="3.30.565.10:FF:000006">
    <property type="entry name" value="Sensor histidine kinase WalK"/>
    <property type="match status" value="1"/>
</dbReference>
<comment type="caution">
    <text evidence="14">The sequence shown here is derived from an EMBL/GenBank/DDBJ whole genome shotgun (WGS) entry which is preliminary data.</text>
</comment>
<keyword evidence="10" id="KW-0812">Transmembrane</keyword>
<dbReference type="EMBL" id="UGNP01000001">
    <property type="protein sequence ID" value="STX08890.1"/>
    <property type="molecule type" value="Genomic_DNA"/>
</dbReference>
<feature type="domain" description="Histidine kinase" evidence="11">
    <location>
        <begin position="318"/>
        <end position="523"/>
    </location>
</feature>
<dbReference type="CDD" id="cd00082">
    <property type="entry name" value="HisKA"/>
    <property type="match status" value="1"/>
</dbReference>